<comment type="caution">
    <text evidence="9">The sequence shown here is derived from an EMBL/GenBank/DDBJ whole genome shotgun (WGS) entry which is preliminary data.</text>
</comment>
<comment type="function">
    <text evidence="1">General (non sugar-specific) component of the phosphoenolpyruvate-dependent sugar phosphotransferase system (sugar PTS). This major carbohydrate active-transport system catalyzes the phosphorylation of incoming sugar substrates concomitantly with their translocation across the cell membrane. The phosphoryl group from phosphoenolpyruvate (PEP) is transferred to the phosphoryl carrier protein HPr by enzyme I. Phospho-HPr then transfers it to the PTS EIIA domain.</text>
</comment>
<comment type="similarity">
    <text evidence="3">Belongs to the HPr family.</text>
</comment>
<dbReference type="Pfam" id="PF00381">
    <property type="entry name" value="PTS-HPr"/>
    <property type="match status" value="1"/>
</dbReference>
<evidence type="ECO:0000313" key="10">
    <source>
        <dbReference type="Proteomes" id="UP000037146"/>
    </source>
</evidence>
<dbReference type="InterPro" id="IPR001020">
    <property type="entry name" value="PTS_HPr_His_P_site"/>
</dbReference>
<dbReference type="PANTHER" id="PTHR33705">
    <property type="entry name" value="PHOSPHOCARRIER PROTEIN HPR"/>
    <property type="match status" value="1"/>
</dbReference>
<dbReference type="InterPro" id="IPR050399">
    <property type="entry name" value="HPr"/>
</dbReference>
<reference evidence="10" key="1">
    <citation type="submission" date="2015-07" db="EMBL/GenBank/DDBJ databases">
        <title>Genome sequencing project for genomic taxonomy and phylogenomics of Bacillus-like bacteria.</title>
        <authorList>
            <person name="Liu B."/>
            <person name="Wang J."/>
            <person name="Zhu Y."/>
            <person name="Liu G."/>
            <person name="Chen Q."/>
            <person name="Chen Z."/>
            <person name="Lan J."/>
            <person name="Che J."/>
            <person name="Ge C."/>
            <person name="Shi H."/>
            <person name="Pan Z."/>
            <person name="Liu X."/>
        </authorList>
    </citation>
    <scope>NUCLEOTIDE SEQUENCE [LARGE SCALE GENOMIC DNA]</scope>
    <source>
        <strain evidence="10">FJAT-27997</strain>
    </source>
</reference>
<dbReference type="Gene3D" id="3.30.1340.10">
    <property type="entry name" value="HPr-like"/>
    <property type="match status" value="1"/>
</dbReference>
<name>A0A0K9GQ00_9BACI</name>
<dbReference type="RefSeq" id="WP_049680062.1">
    <property type="nucleotide sequence ID" value="NZ_LFZW01000001.1"/>
</dbReference>
<dbReference type="PANTHER" id="PTHR33705:SF2">
    <property type="entry name" value="PHOSPHOCARRIER PROTEIN NPR"/>
    <property type="match status" value="1"/>
</dbReference>
<dbReference type="PROSITE" id="PS51350">
    <property type="entry name" value="PTS_HPR_DOM"/>
    <property type="match status" value="1"/>
</dbReference>
<evidence type="ECO:0000259" key="8">
    <source>
        <dbReference type="PROSITE" id="PS51350"/>
    </source>
</evidence>
<keyword evidence="6" id="KW-0813">Transport</keyword>
<dbReference type="PROSITE" id="PS00589">
    <property type="entry name" value="PTS_HPR_SER"/>
    <property type="match status" value="1"/>
</dbReference>
<dbReference type="InterPro" id="IPR000032">
    <property type="entry name" value="HPr-like"/>
</dbReference>
<evidence type="ECO:0000256" key="3">
    <source>
        <dbReference type="ARBA" id="ARBA00010736"/>
    </source>
</evidence>
<evidence type="ECO:0000313" key="9">
    <source>
        <dbReference type="EMBL" id="KMY48735.1"/>
    </source>
</evidence>
<dbReference type="InterPro" id="IPR002114">
    <property type="entry name" value="PTS_HPr_Ser_P_site"/>
</dbReference>
<evidence type="ECO:0000256" key="7">
    <source>
        <dbReference type="ARBA" id="ARBA00022683"/>
    </source>
</evidence>
<evidence type="ECO:0000256" key="6">
    <source>
        <dbReference type="ARBA" id="ARBA00022597"/>
    </source>
</evidence>
<keyword evidence="10" id="KW-1185">Reference proteome</keyword>
<dbReference type="CDD" id="cd00367">
    <property type="entry name" value="PTS-HPr_like"/>
    <property type="match status" value="1"/>
</dbReference>
<keyword evidence="7" id="KW-0598">Phosphotransferase system</keyword>
<evidence type="ECO:0000256" key="2">
    <source>
        <dbReference type="ARBA" id="ARBA00004496"/>
    </source>
</evidence>
<dbReference type="NCBIfam" id="NF010352">
    <property type="entry name" value="PRK13780.1"/>
    <property type="match status" value="1"/>
</dbReference>
<dbReference type="PRINTS" id="PR00107">
    <property type="entry name" value="PHOSPHOCPHPR"/>
</dbReference>
<dbReference type="SUPFAM" id="SSF55594">
    <property type="entry name" value="HPr-like"/>
    <property type="match status" value="1"/>
</dbReference>
<sequence>MAEKTCTIINETGIHARAATNLVRTASQYTADISLEYKGKSINLKSILGVMSLGIPNDAVIKITAVGSDANEAIVALSDTMNHTGLAE</sequence>
<dbReference type="OrthoDB" id="9809047at2"/>
<feature type="domain" description="HPr" evidence="8">
    <location>
        <begin position="1"/>
        <end position="88"/>
    </location>
</feature>
<evidence type="ECO:0000256" key="5">
    <source>
        <dbReference type="ARBA" id="ARBA00022490"/>
    </source>
</evidence>
<dbReference type="PROSITE" id="PS00369">
    <property type="entry name" value="PTS_HPR_HIS"/>
    <property type="match status" value="1"/>
</dbReference>
<dbReference type="InterPro" id="IPR035895">
    <property type="entry name" value="HPr-like_sf"/>
</dbReference>
<evidence type="ECO:0000256" key="1">
    <source>
        <dbReference type="ARBA" id="ARBA00003681"/>
    </source>
</evidence>
<gene>
    <name evidence="9" type="ORF">AC625_03775</name>
</gene>
<dbReference type="AlphaFoldDB" id="A0A0K9GQ00"/>
<accession>A0A0K9GQ00</accession>
<dbReference type="STRING" id="1679170.AC625_03775"/>
<comment type="subcellular location">
    <subcellularLocation>
        <location evidence="2">Cytoplasm</location>
    </subcellularLocation>
</comment>
<evidence type="ECO:0000256" key="4">
    <source>
        <dbReference type="ARBA" id="ARBA00020422"/>
    </source>
</evidence>
<dbReference type="EMBL" id="LFZW01000001">
    <property type="protein sequence ID" value="KMY48735.1"/>
    <property type="molecule type" value="Genomic_DNA"/>
</dbReference>
<dbReference type="GO" id="GO:0005737">
    <property type="term" value="C:cytoplasm"/>
    <property type="evidence" value="ECO:0007669"/>
    <property type="project" value="UniProtKB-SubCell"/>
</dbReference>
<dbReference type="PATRIC" id="fig|1679170.3.peg.797"/>
<keyword evidence="5" id="KW-0963">Cytoplasm</keyword>
<proteinExistence type="inferred from homology"/>
<dbReference type="GO" id="GO:0009401">
    <property type="term" value="P:phosphoenolpyruvate-dependent sugar phosphotransferase system"/>
    <property type="evidence" value="ECO:0007669"/>
    <property type="project" value="UniProtKB-KW"/>
</dbReference>
<organism evidence="9 10">
    <name type="scientific">Peribacillus loiseleuriae</name>
    <dbReference type="NCBI Taxonomy" id="1679170"/>
    <lineage>
        <taxon>Bacteria</taxon>
        <taxon>Bacillati</taxon>
        <taxon>Bacillota</taxon>
        <taxon>Bacilli</taxon>
        <taxon>Bacillales</taxon>
        <taxon>Bacillaceae</taxon>
        <taxon>Peribacillus</taxon>
    </lineage>
</organism>
<protein>
    <recommendedName>
        <fullName evidence="4">Phosphocarrier protein HPr</fullName>
    </recommendedName>
</protein>
<dbReference type="NCBIfam" id="TIGR01003">
    <property type="entry name" value="PTS_HPr_family"/>
    <property type="match status" value="1"/>
</dbReference>
<keyword evidence="6" id="KW-0762">Sugar transport</keyword>
<dbReference type="Proteomes" id="UP000037146">
    <property type="component" value="Unassembled WGS sequence"/>
</dbReference>